<dbReference type="InterPro" id="IPR007364">
    <property type="entry name" value="SFM1-like"/>
</dbReference>
<evidence type="ECO:0000313" key="2">
    <source>
        <dbReference type="Proteomes" id="UP000440125"/>
    </source>
</evidence>
<dbReference type="PANTHER" id="PTHR35517">
    <property type="entry name" value="PROTEIN ARGININE N-METHYLTRANSFERASE SFM1"/>
    <property type="match status" value="1"/>
</dbReference>
<keyword evidence="2" id="KW-1185">Reference proteome</keyword>
<evidence type="ECO:0008006" key="3">
    <source>
        <dbReference type="Google" id="ProtNLM"/>
    </source>
</evidence>
<dbReference type="PANTHER" id="PTHR35517:SF1">
    <property type="entry name" value="PROTEIN ARGININE N-METHYLTRANSFERASE SFM1"/>
    <property type="match status" value="1"/>
</dbReference>
<organism evidence="1 2">
    <name type="scientific">Acidianus infernus</name>
    <dbReference type="NCBI Taxonomy" id="12915"/>
    <lineage>
        <taxon>Archaea</taxon>
        <taxon>Thermoproteota</taxon>
        <taxon>Thermoprotei</taxon>
        <taxon>Sulfolobales</taxon>
        <taxon>Sulfolobaceae</taxon>
        <taxon>Acidianus</taxon>
    </lineage>
</organism>
<name>A0A6A9QES4_ACIIN</name>
<dbReference type="GO" id="GO:0035241">
    <property type="term" value="F:protein-arginine omega-N monomethyltransferase activity"/>
    <property type="evidence" value="ECO:0007669"/>
    <property type="project" value="TreeGrafter"/>
</dbReference>
<dbReference type="Proteomes" id="UP000440125">
    <property type="component" value="Unassembled WGS sequence"/>
</dbReference>
<dbReference type="EMBL" id="WFIY01000004">
    <property type="protein sequence ID" value="MUM65792.1"/>
    <property type="molecule type" value="Genomic_DNA"/>
</dbReference>
<dbReference type="Pfam" id="PF04252">
    <property type="entry name" value="SFM1-like"/>
    <property type="match status" value="1"/>
</dbReference>
<dbReference type="AlphaFoldDB" id="A0A6A9QES4"/>
<reference evidence="1 2" key="1">
    <citation type="submission" date="2019-10" db="EMBL/GenBank/DDBJ databases">
        <title>Genome Sequences from Six Type Strain Members of the Archaeal Family Sulfolobaceae: Acidianus ambivalens, Acidianus infernus, Metallosphaera prunae, Stygiolobus azoricus, Sulfolobus metallicus, and Sulfurisphaera ohwakuensis.</title>
        <authorList>
            <person name="Counts J.A."/>
            <person name="Kelly R.M."/>
        </authorList>
    </citation>
    <scope>NUCLEOTIDE SEQUENCE [LARGE SCALE GENOMIC DNA]</scope>
    <source>
        <strain evidence="1 2">DSM 3191</strain>
    </source>
</reference>
<gene>
    <name evidence="1" type="ORF">D1867_11210</name>
</gene>
<protein>
    <recommendedName>
        <fullName evidence="3">SAM-dependent MTase TRM10-type domain-containing protein</fullName>
    </recommendedName>
</protein>
<sequence>MIMAKFIIEHLDVLGKWILIEYKHSYEIAKREGVDLLICGLKLEGIPSTEKRFYEIFDPKNVIILDPQANEPLKTEDFDGIDAVIIGGILGDHPPRGRTKSLLSDRFPQSKKRNIGKLQFAIDGALYVAIQVMKGKKLEEIPTINGLKIISEFKGVEDEIILPFGYPLVNGKPLISEELIKYLIGNRPHRIKWGEDEYISYWQHV</sequence>
<comment type="caution">
    <text evidence="1">The sequence shown here is derived from an EMBL/GenBank/DDBJ whole genome shotgun (WGS) entry which is preliminary data.</text>
</comment>
<dbReference type="OrthoDB" id="18248at2157"/>
<proteinExistence type="predicted"/>
<accession>A0A6A9QES4</accession>
<evidence type="ECO:0000313" key="1">
    <source>
        <dbReference type="EMBL" id="MUM65792.1"/>
    </source>
</evidence>